<reference evidence="1" key="4">
    <citation type="submission" date="2020-09" db="EMBL/GenBank/DDBJ databases">
        <authorList>
            <consortium name="NCBI Pathogen Detection Project"/>
        </authorList>
    </citation>
    <scope>NUCLEOTIDE SEQUENCE</scope>
    <source>
        <strain evidence="1">O50</strain>
    </source>
</reference>
<dbReference type="RefSeq" id="WP_057063493.1">
    <property type="nucleotide sequence ID" value="NZ_CP151202.1"/>
</dbReference>
<sequence>MTDDAALFHQLDQVFADILSAMAPASRLRTARGIATTLRRSQSQRIGKQTAPDGTKYQKRHRRVLRSQAGIGFVWQGEERRLRNWRATRGSRGRMLTGFDEGKGDVRSFYRSDIERYLDISFSETRRDTTKSDPMFRRLRTTRFLKARATSEGAVVGFSGAAARIARVHQYGLRDRVNDSGAMASYPRRELLGLSKADRMTIARQVIDSLGVS</sequence>
<evidence type="ECO:0000313" key="3">
    <source>
        <dbReference type="Proteomes" id="UP000050520"/>
    </source>
</evidence>
<proteinExistence type="predicted"/>
<dbReference type="EMBL" id="DACSXJ010000001">
    <property type="protein sequence ID" value="HAT3895995.1"/>
    <property type="molecule type" value="Genomic_DNA"/>
</dbReference>
<dbReference type="InterPro" id="IPR006522">
    <property type="entry name" value="Phage_virion_morphogenesis"/>
</dbReference>
<reference evidence="2 3" key="2">
    <citation type="journal article" date="2017" name="PLoS ONE">
        <title>Genomic and phenotypic characterisation of fluoroquinolone resistance mechanisms in Enterobacteriaceae in Durban, South Africa.</title>
        <authorList>
            <person name="Osei Sekyere J."/>
            <person name="Amoako D.G."/>
        </authorList>
    </citation>
    <scope>NUCLEOTIDE SEQUENCE [LARGE SCALE GENOMIC DNA]</scope>
    <source>
        <strain evidence="2 3">ST62:944112508</strain>
    </source>
</reference>
<dbReference type="Proteomes" id="UP000050520">
    <property type="component" value="Unassembled WGS sequence"/>
</dbReference>
<reference evidence="3" key="1">
    <citation type="submission" date="2015-09" db="EMBL/GenBank/DDBJ databases">
        <title>Prevalence of NDMs in South Africa.</title>
        <authorList>
            <person name="Osei Sekyere J."/>
            <person name="Govinden U."/>
            <person name="Essack S."/>
            <person name="Haldorsen B."/>
            <person name="Samuelsen O."/>
            <person name="Aasnaes B."/>
            <person name="Sundsfjord A."/>
        </authorList>
    </citation>
    <scope>NUCLEOTIDE SEQUENCE [LARGE SCALE GENOMIC DNA]</scope>
    <source>
        <strain evidence="3">ST62:944112508</strain>
    </source>
</reference>
<comment type="caution">
    <text evidence="1">The sequence shown here is derived from an EMBL/GenBank/DDBJ whole genome shotgun (WGS) entry which is preliminary data.</text>
</comment>
<evidence type="ECO:0000313" key="1">
    <source>
        <dbReference type="EMBL" id="HAT3895995.1"/>
    </source>
</evidence>
<dbReference type="AlphaFoldDB" id="A0A0P8IBC3"/>
<protein>
    <submittedName>
        <fullName evidence="2">Phage tail protein</fullName>
    </submittedName>
    <submittedName>
        <fullName evidence="1">Phage virion morphogenesis protein</fullName>
    </submittedName>
</protein>
<dbReference type="EMBL" id="LJEB01000035">
    <property type="protein sequence ID" value="KPR55870.1"/>
    <property type="molecule type" value="Genomic_DNA"/>
</dbReference>
<organism evidence="1">
    <name type="scientific">Citrobacter freundii</name>
    <dbReference type="NCBI Taxonomy" id="546"/>
    <lineage>
        <taxon>Bacteria</taxon>
        <taxon>Pseudomonadati</taxon>
        <taxon>Pseudomonadota</taxon>
        <taxon>Gammaproteobacteria</taxon>
        <taxon>Enterobacterales</taxon>
        <taxon>Enterobacteriaceae</taxon>
        <taxon>Citrobacter</taxon>
        <taxon>Citrobacter freundii complex</taxon>
    </lineage>
</organism>
<name>A0A0P8IBC3_CITFR</name>
<evidence type="ECO:0000313" key="2">
    <source>
        <dbReference type="EMBL" id="KPR55870.1"/>
    </source>
</evidence>
<reference evidence="1" key="3">
    <citation type="journal article" date="2018" name="Genome Biol.">
        <title>SKESA: strategic k-mer extension for scrupulous assemblies.</title>
        <authorList>
            <person name="Souvorov A."/>
            <person name="Agarwala R."/>
            <person name="Lipman D.J."/>
        </authorList>
    </citation>
    <scope>NUCLEOTIDE SEQUENCE</scope>
    <source>
        <strain evidence="1">O50</strain>
    </source>
</reference>
<gene>
    <name evidence="2" type="ORF">AN672_09260</name>
    <name evidence="1" type="ORF">I9Y29_000376</name>
</gene>
<accession>A0A0P8IBC3</accession>
<dbReference type="NCBIfam" id="TIGR01635">
    <property type="entry name" value="tail_comp_S"/>
    <property type="match status" value="2"/>
</dbReference>
<dbReference type="Pfam" id="PF05069">
    <property type="entry name" value="Phage_tail_S"/>
    <property type="match status" value="2"/>
</dbReference>
<dbReference type="Proteomes" id="UP000855471">
    <property type="component" value="Unassembled WGS sequence"/>
</dbReference>